<keyword evidence="1 2" id="KW-0175">Coiled coil</keyword>
<feature type="non-terminal residue" evidence="3">
    <location>
        <position position="234"/>
    </location>
</feature>
<evidence type="ECO:0000313" key="5">
    <source>
        <dbReference type="Proteomes" id="UP001151699"/>
    </source>
</evidence>
<evidence type="ECO:0000256" key="2">
    <source>
        <dbReference type="SAM" id="Coils"/>
    </source>
</evidence>
<proteinExistence type="predicted"/>
<dbReference type="GO" id="GO:0005634">
    <property type="term" value="C:nucleus"/>
    <property type="evidence" value="ECO:0007669"/>
    <property type="project" value="TreeGrafter"/>
</dbReference>
<feature type="coiled-coil region" evidence="2">
    <location>
        <begin position="160"/>
        <end position="232"/>
    </location>
</feature>
<evidence type="ECO:0000256" key="1">
    <source>
        <dbReference type="ARBA" id="ARBA00023054"/>
    </source>
</evidence>
<evidence type="ECO:0000313" key="3">
    <source>
        <dbReference type="EMBL" id="KAJ6615261.1"/>
    </source>
</evidence>
<accession>A0A9Q0RS19</accession>
<reference evidence="3" key="1">
    <citation type="submission" date="2022-07" db="EMBL/GenBank/DDBJ databases">
        <authorList>
            <person name="Trinca V."/>
            <person name="Uliana J.V.C."/>
            <person name="Torres T.T."/>
            <person name="Ward R.J."/>
            <person name="Monesi N."/>
        </authorList>
    </citation>
    <scope>NUCLEOTIDE SEQUENCE</scope>
    <source>
        <strain evidence="3">HSMRA1968</strain>
        <tissue evidence="3">Whole embryos</tissue>
    </source>
</reference>
<dbReference type="EMBL" id="WJQU01001958">
    <property type="protein sequence ID" value="KAJ6633504.1"/>
    <property type="molecule type" value="Genomic_DNA"/>
</dbReference>
<dbReference type="Proteomes" id="UP001151699">
    <property type="component" value="Unassembled WGS sequence"/>
</dbReference>
<dbReference type="PANTHER" id="PTHR45916:SF1">
    <property type="entry name" value="STRUCTURAL MAINTENANCE OF CHROMOSOMES PROTEIN 5"/>
    <property type="match status" value="1"/>
</dbReference>
<comment type="caution">
    <text evidence="3">The sequence shown here is derived from an EMBL/GenBank/DDBJ whole genome shotgun (WGS) entry which is preliminary data.</text>
</comment>
<dbReference type="GO" id="GO:0000724">
    <property type="term" value="P:double-strand break repair via homologous recombination"/>
    <property type="evidence" value="ECO:0007669"/>
    <property type="project" value="TreeGrafter"/>
</dbReference>
<organism evidence="3 5">
    <name type="scientific">Pseudolycoriella hygida</name>
    <dbReference type="NCBI Taxonomy" id="35572"/>
    <lineage>
        <taxon>Eukaryota</taxon>
        <taxon>Metazoa</taxon>
        <taxon>Ecdysozoa</taxon>
        <taxon>Arthropoda</taxon>
        <taxon>Hexapoda</taxon>
        <taxon>Insecta</taxon>
        <taxon>Pterygota</taxon>
        <taxon>Neoptera</taxon>
        <taxon>Endopterygota</taxon>
        <taxon>Diptera</taxon>
        <taxon>Nematocera</taxon>
        <taxon>Sciaroidea</taxon>
        <taxon>Sciaridae</taxon>
        <taxon>Pseudolycoriella</taxon>
    </lineage>
</organism>
<dbReference type="GO" id="GO:0003697">
    <property type="term" value="F:single-stranded DNA binding"/>
    <property type="evidence" value="ECO:0007669"/>
    <property type="project" value="TreeGrafter"/>
</dbReference>
<keyword evidence="5" id="KW-1185">Reference proteome</keyword>
<dbReference type="EMBL" id="WJQU01004594">
    <property type="protein sequence ID" value="KAJ6615261.1"/>
    <property type="molecule type" value="Genomic_DNA"/>
</dbReference>
<feature type="non-terminal residue" evidence="3">
    <location>
        <position position="1"/>
    </location>
</feature>
<dbReference type="PANTHER" id="PTHR45916">
    <property type="entry name" value="STRUCTURAL MAINTENANCE OF CHROMOSOMES PROTEIN 5"/>
    <property type="match status" value="1"/>
</dbReference>
<name>A0A9Q0RS19_9DIPT</name>
<dbReference type="AlphaFoldDB" id="A0A9Q0RS19"/>
<sequence length="234" mass="27046">LNVKEGYSKYFENLIPLRDLLAFTCEDKDDVQVLFHHLRNVRKFDVNIYSVKPVRSLEFASPPLSAIAKLGFTHFLLDLVEGPLTLINHLCRSKNIHAIPLGSERTRAVSDKVPKNFQLFFTPNHRFHVMTSRYSDESCCEMNEIAGKNLLNISIDNAALENLKIQRAELIRSSDKCRNEQIGIENQIKELEVKINDLDTRKSQIESKFYNVETCKTNLQRQIKLVENLKARFP</sequence>
<evidence type="ECO:0000313" key="4">
    <source>
        <dbReference type="EMBL" id="KAJ6633504.1"/>
    </source>
</evidence>
<dbReference type="OrthoDB" id="10254973at2759"/>
<protein>
    <submittedName>
        <fullName evidence="3">Structural maintenance of chromosomes protein 5</fullName>
    </submittedName>
</protein>
<gene>
    <name evidence="3" type="primary">smc5_1</name>
    <name evidence="4" type="synonym">smc5_0</name>
    <name evidence="4" type="ORF">Bhyg_17809</name>
    <name evidence="3" type="ORF">Bhyg_17848</name>
</gene>
<dbReference type="GO" id="GO:0030915">
    <property type="term" value="C:Smc5-Smc6 complex"/>
    <property type="evidence" value="ECO:0007669"/>
    <property type="project" value="TreeGrafter"/>
</dbReference>